<dbReference type="SUPFAM" id="SSF51206">
    <property type="entry name" value="cAMP-binding domain-like"/>
    <property type="match status" value="1"/>
</dbReference>
<accession>A0A7K0FQM5</accession>
<dbReference type="Gene3D" id="2.60.120.10">
    <property type="entry name" value="Jelly Rolls"/>
    <property type="match status" value="1"/>
</dbReference>
<dbReference type="InterPro" id="IPR000595">
    <property type="entry name" value="cNMP-bd_dom"/>
</dbReference>
<gene>
    <name evidence="2" type="ORF">GJJ64_13215</name>
</gene>
<evidence type="ECO:0000259" key="1">
    <source>
        <dbReference type="PROSITE" id="PS50042"/>
    </source>
</evidence>
<dbReference type="PROSITE" id="PS50042">
    <property type="entry name" value="CNMP_BINDING_3"/>
    <property type="match status" value="1"/>
</dbReference>
<dbReference type="EMBL" id="WKJI01000003">
    <property type="protein sequence ID" value="MRX48152.1"/>
    <property type="molecule type" value="Genomic_DNA"/>
</dbReference>
<evidence type="ECO:0000313" key="2">
    <source>
        <dbReference type="EMBL" id="MRX48152.1"/>
    </source>
</evidence>
<keyword evidence="3" id="KW-1185">Reference proteome</keyword>
<dbReference type="InterPro" id="IPR018488">
    <property type="entry name" value="cNMP-bd_CS"/>
</dbReference>
<dbReference type="AlphaFoldDB" id="A0A7K0FQM5"/>
<dbReference type="Pfam" id="PF00027">
    <property type="entry name" value="cNMP_binding"/>
    <property type="match status" value="1"/>
</dbReference>
<dbReference type="InterPro" id="IPR018490">
    <property type="entry name" value="cNMP-bd_dom_sf"/>
</dbReference>
<organism evidence="2 3">
    <name type="scientific">Pedobacter puniceum</name>
    <dbReference type="NCBI Taxonomy" id="2666136"/>
    <lineage>
        <taxon>Bacteria</taxon>
        <taxon>Pseudomonadati</taxon>
        <taxon>Bacteroidota</taxon>
        <taxon>Sphingobacteriia</taxon>
        <taxon>Sphingobacteriales</taxon>
        <taxon>Sphingobacteriaceae</taxon>
        <taxon>Pedobacter</taxon>
    </lineage>
</organism>
<name>A0A7K0FQM5_9SPHI</name>
<dbReference type="InterPro" id="IPR014710">
    <property type="entry name" value="RmlC-like_jellyroll"/>
</dbReference>
<comment type="caution">
    <text evidence="2">The sequence shown here is derived from an EMBL/GenBank/DDBJ whole genome shotgun (WGS) entry which is preliminary data.</text>
</comment>
<proteinExistence type="predicted"/>
<dbReference type="SMART" id="SM00100">
    <property type="entry name" value="cNMP"/>
    <property type="match status" value="1"/>
</dbReference>
<sequence length="187" mass="22402">MNADLIKYLKMNIALNDELIQKLTSKFERRELKPNRFLIKKGQIADSYYFIESGFLRSYYTDNHKEHTVWIEAPGELTVEIKSLRLQIPTDYNIIAIEPVVYYAIKANDLEILIHEYKPVQDFMHRLWETRFIIAMDALRAFQTLDAKERYRYLLKNFPNFEKLPQHQLANILGITQYSLSRIRRQK</sequence>
<dbReference type="CDD" id="cd00038">
    <property type="entry name" value="CAP_ED"/>
    <property type="match status" value="1"/>
</dbReference>
<evidence type="ECO:0000313" key="3">
    <source>
        <dbReference type="Proteomes" id="UP000462931"/>
    </source>
</evidence>
<dbReference type="RefSeq" id="WP_154288244.1">
    <property type="nucleotide sequence ID" value="NZ_WKJI01000003.1"/>
</dbReference>
<dbReference type="Proteomes" id="UP000462931">
    <property type="component" value="Unassembled WGS sequence"/>
</dbReference>
<dbReference type="PROSITE" id="PS00888">
    <property type="entry name" value="CNMP_BINDING_1"/>
    <property type="match status" value="1"/>
</dbReference>
<feature type="domain" description="Cyclic nucleotide-binding" evidence="1">
    <location>
        <begin position="11"/>
        <end position="114"/>
    </location>
</feature>
<protein>
    <submittedName>
        <fullName evidence="2">Cyclic nucleotide-binding domain-containing protein</fullName>
    </submittedName>
</protein>
<reference evidence="2 3" key="1">
    <citation type="submission" date="2019-11" db="EMBL/GenBank/DDBJ databases">
        <authorList>
            <person name="Cheng Q."/>
            <person name="Yang Z."/>
        </authorList>
    </citation>
    <scope>NUCLEOTIDE SEQUENCE [LARGE SCALE GENOMIC DNA]</scope>
    <source>
        <strain evidence="2 3">HX-22-1</strain>
    </source>
</reference>